<dbReference type="EMBL" id="CAJNBJ010000001">
    <property type="protein sequence ID" value="CAE6704828.1"/>
    <property type="molecule type" value="Genomic_DNA"/>
</dbReference>
<keyword evidence="1" id="KW-0812">Transmembrane</keyword>
<feature type="transmembrane region" description="Helical" evidence="1">
    <location>
        <begin position="12"/>
        <end position="31"/>
    </location>
</feature>
<accession>A0ABM8QM62</accession>
<gene>
    <name evidence="2" type="ORF">NSPZN2_10918</name>
</gene>
<proteinExistence type="predicted"/>
<dbReference type="Proteomes" id="UP000675880">
    <property type="component" value="Unassembled WGS sequence"/>
</dbReference>
<dbReference type="Gene3D" id="2.40.160.50">
    <property type="entry name" value="membrane protein fhac: a member of the omp85/tpsb transporter family"/>
    <property type="match status" value="1"/>
</dbReference>
<name>A0ABM8QM62_9BACT</name>
<keyword evidence="1" id="KW-1133">Transmembrane helix</keyword>
<keyword evidence="1" id="KW-0472">Membrane</keyword>
<dbReference type="RefSeq" id="WP_213040730.1">
    <property type="nucleotide sequence ID" value="NZ_CAJNBJ010000001.1"/>
</dbReference>
<keyword evidence="3" id="KW-1185">Reference proteome</keyword>
<comment type="caution">
    <text evidence="2">The sequence shown here is derived from an EMBL/GenBank/DDBJ whole genome shotgun (WGS) entry which is preliminary data.</text>
</comment>
<evidence type="ECO:0000313" key="3">
    <source>
        <dbReference type="Proteomes" id="UP000675880"/>
    </source>
</evidence>
<evidence type="ECO:0000256" key="1">
    <source>
        <dbReference type="SAM" id="Phobius"/>
    </source>
</evidence>
<sequence>MRLAFFVVRSSFFYLVLSVGFFCATFVLPLVSPLMVSADNGAVDPEPIFIGETQVNGLINTKEATIWKLLPRPVPGRFTQAELAEFERRIRNLSLFDHVVVTIQASRLAVDVHEKFTLSPILSFTSGTSVKDLNATGGLVEYNLGGTGAQLGAQFSYSQRGPNVDVWLSQHAFQPDRFAKELKGFYYSNGIRFADSAASWTRNRIGTELELKAPYAYGSPLRYEIVVEGYRELVEDQKGTAPTNGYYVGLAPEIFWDKYHWHDLVPKGYRLSLELRPGYFLGSNEQRHEARVRYLQGLPLAPTTVFMINGVAEAVNNSGNPNHSLLLGSITGIRGLSDNLYRNRAQAYTNLEFRHAISLAPRWALQGVVFSDFGTFQSFTDEGRTRGWQNAINVGGGVRLIPTFLANTLLRVDFAQLLAPSPNSLVQFGITQYF</sequence>
<protein>
    <recommendedName>
        <fullName evidence="4">Surface antigen D15</fullName>
    </recommendedName>
</protein>
<dbReference type="Gene3D" id="3.10.20.310">
    <property type="entry name" value="membrane protein fhac"/>
    <property type="match status" value="1"/>
</dbReference>
<organism evidence="2 3">
    <name type="scientific">Nitrospira defluvii</name>
    <dbReference type="NCBI Taxonomy" id="330214"/>
    <lineage>
        <taxon>Bacteria</taxon>
        <taxon>Pseudomonadati</taxon>
        <taxon>Nitrospirota</taxon>
        <taxon>Nitrospiria</taxon>
        <taxon>Nitrospirales</taxon>
        <taxon>Nitrospiraceae</taxon>
        <taxon>Nitrospira</taxon>
    </lineage>
</organism>
<evidence type="ECO:0008006" key="4">
    <source>
        <dbReference type="Google" id="ProtNLM"/>
    </source>
</evidence>
<reference evidence="2 3" key="1">
    <citation type="submission" date="2021-02" db="EMBL/GenBank/DDBJ databases">
        <authorList>
            <person name="Han P."/>
        </authorList>
    </citation>
    <scope>NUCLEOTIDE SEQUENCE [LARGE SCALE GENOMIC DNA]</scope>
    <source>
        <strain evidence="2">Candidatus Nitrospira sp. ZN2</strain>
    </source>
</reference>
<evidence type="ECO:0000313" key="2">
    <source>
        <dbReference type="EMBL" id="CAE6704828.1"/>
    </source>
</evidence>